<dbReference type="InterPro" id="IPR050351">
    <property type="entry name" value="BphY/WalK/GraS-like"/>
</dbReference>
<dbReference type="InterPro" id="IPR029016">
    <property type="entry name" value="GAF-like_dom_sf"/>
</dbReference>
<evidence type="ECO:0000256" key="8">
    <source>
        <dbReference type="ARBA" id="ARBA00023012"/>
    </source>
</evidence>
<dbReference type="Pfam" id="PF01590">
    <property type="entry name" value="GAF"/>
    <property type="match status" value="1"/>
</dbReference>
<evidence type="ECO:0000256" key="4">
    <source>
        <dbReference type="ARBA" id="ARBA00022679"/>
    </source>
</evidence>
<evidence type="ECO:0000313" key="10">
    <source>
        <dbReference type="EMBL" id="MFB9053929.1"/>
    </source>
</evidence>
<evidence type="ECO:0000259" key="9">
    <source>
        <dbReference type="PROSITE" id="PS50109"/>
    </source>
</evidence>
<dbReference type="PROSITE" id="PS50109">
    <property type="entry name" value="HIS_KIN"/>
    <property type="match status" value="1"/>
</dbReference>
<dbReference type="Proteomes" id="UP001589605">
    <property type="component" value="Unassembled WGS sequence"/>
</dbReference>
<gene>
    <name evidence="10" type="ORF">ACFFVB_12655</name>
</gene>
<dbReference type="CDD" id="cd00075">
    <property type="entry name" value="HATPase"/>
    <property type="match status" value="1"/>
</dbReference>
<keyword evidence="8" id="KW-0902">Two-component regulatory system</keyword>
<feature type="domain" description="Histidine kinase" evidence="9">
    <location>
        <begin position="187"/>
        <end position="400"/>
    </location>
</feature>
<dbReference type="InterPro" id="IPR004358">
    <property type="entry name" value="Sig_transdc_His_kin-like_C"/>
</dbReference>
<dbReference type="SUPFAM" id="SSF47384">
    <property type="entry name" value="Homodimeric domain of signal transducing histidine kinase"/>
    <property type="match status" value="1"/>
</dbReference>
<dbReference type="InterPro" id="IPR005467">
    <property type="entry name" value="His_kinase_dom"/>
</dbReference>
<evidence type="ECO:0000256" key="6">
    <source>
        <dbReference type="ARBA" id="ARBA00022777"/>
    </source>
</evidence>
<dbReference type="InterPro" id="IPR036097">
    <property type="entry name" value="HisK_dim/P_sf"/>
</dbReference>
<dbReference type="Gene3D" id="1.10.287.130">
    <property type="match status" value="1"/>
</dbReference>
<dbReference type="PANTHER" id="PTHR42878:SF7">
    <property type="entry name" value="SENSOR HISTIDINE KINASE GLRK"/>
    <property type="match status" value="1"/>
</dbReference>
<dbReference type="SUPFAM" id="SSF55781">
    <property type="entry name" value="GAF domain-like"/>
    <property type="match status" value="1"/>
</dbReference>
<dbReference type="RefSeq" id="WP_382383277.1">
    <property type="nucleotide sequence ID" value="NZ_JBHMEZ010000012.1"/>
</dbReference>
<keyword evidence="3" id="KW-0597">Phosphoprotein</keyword>
<dbReference type="Pfam" id="PF02518">
    <property type="entry name" value="HATPase_c"/>
    <property type="match status" value="1"/>
</dbReference>
<organism evidence="10 11">
    <name type="scientific">Formosa undariae</name>
    <dbReference type="NCBI Taxonomy" id="1325436"/>
    <lineage>
        <taxon>Bacteria</taxon>
        <taxon>Pseudomonadati</taxon>
        <taxon>Bacteroidota</taxon>
        <taxon>Flavobacteriia</taxon>
        <taxon>Flavobacteriales</taxon>
        <taxon>Flavobacteriaceae</taxon>
        <taxon>Formosa</taxon>
    </lineage>
</organism>
<dbReference type="InterPro" id="IPR003594">
    <property type="entry name" value="HATPase_dom"/>
</dbReference>
<name>A0ABV5F3G4_9FLAO</name>
<keyword evidence="11" id="KW-1185">Reference proteome</keyword>
<dbReference type="SUPFAM" id="SSF55874">
    <property type="entry name" value="ATPase domain of HSP90 chaperone/DNA topoisomerase II/histidine kinase"/>
    <property type="match status" value="1"/>
</dbReference>
<evidence type="ECO:0000256" key="7">
    <source>
        <dbReference type="ARBA" id="ARBA00022840"/>
    </source>
</evidence>
<dbReference type="PRINTS" id="PR00344">
    <property type="entry name" value="BCTRLSENSOR"/>
</dbReference>
<keyword evidence="7 10" id="KW-0067">ATP-binding</keyword>
<dbReference type="PANTHER" id="PTHR42878">
    <property type="entry name" value="TWO-COMPONENT HISTIDINE KINASE"/>
    <property type="match status" value="1"/>
</dbReference>
<dbReference type="GO" id="GO:0005524">
    <property type="term" value="F:ATP binding"/>
    <property type="evidence" value="ECO:0007669"/>
    <property type="project" value="UniProtKB-KW"/>
</dbReference>
<accession>A0ABV5F3G4</accession>
<keyword evidence="5" id="KW-0547">Nucleotide-binding</keyword>
<evidence type="ECO:0000313" key="11">
    <source>
        <dbReference type="Proteomes" id="UP001589605"/>
    </source>
</evidence>
<dbReference type="SMART" id="SM00388">
    <property type="entry name" value="HisKA"/>
    <property type="match status" value="1"/>
</dbReference>
<sequence>MIRPELPENECNRQLAVNKYQLIDTLPEESYDNITDLMAYICDVPISLVTLLDRDRNFLKSHYGIPFNETTRDLSFCGHAINSDDLLTVIEDSRLDERFHDNPLVLENNIVFYAGAALVNPEGYKLGMLCVYDTKPRTLSEEQKKALLAMAKQVTMLMEQRYQNILLNELQDKLKQRNEDLEKFVRVVSHDLKSPLANIISLTELLEDENQGNLNEESQHYLEYLKSSSYSLKNYVDGLLKYYKSDELSNHTVEDIVVQDLFDELKKVTNPEKSVVFHLEGNATALEANKSALMHVLINLVSNSIKYNSKPKTEITITISENESDYAFSVQDNGDGIPEEFIDKIFNLFTVVGREDKYGNIGTGIGLASVKKIIDNLGGDIKVTSTLGVGSTFLFTISKK</sequence>
<dbReference type="EMBL" id="JBHMEZ010000012">
    <property type="protein sequence ID" value="MFB9053929.1"/>
    <property type="molecule type" value="Genomic_DNA"/>
</dbReference>
<dbReference type="SMART" id="SM00387">
    <property type="entry name" value="HATPase_c"/>
    <property type="match status" value="1"/>
</dbReference>
<dbReference type="InterPro" id="IPR003018">
    <property type="entry name" value="GAF"/>
</dbReference>
<protein>
    <recommendedName>
        <fullName evidence="2">histidine kinase</fullName>
        <ecNumber evidence="2">2.7.13.3</ecNumber>
    </recommendedName>
</protein>
<comment type="caution">
    <text evidence="10">The sequence shown here is derived from an EMBL/GenBank/DDBJ whole genome shotgun (WGS) entry which is preliminary data.</text>
</comment>
<dbReference type="InterPro" id="IPR036890">
    <property type="entry name" value="HATPase_C_sf"/>
</dbReference>
<dbReference type="EC" id="2.7.13.3" evidence="2"/>
<evidence type="ECO:0000256" key="3">
    <source>
        <dbReference type="ARBA" id="ARBA00022553"/>
    </source>
</evidence>
<dbReference type="CDD" id="cd00082">
    <property type="entry name" value="HisKA"/>
    <property type="match status" value="1"/>
</dbReference>
<comment type="catalytic activity">
    <reaction evidence="1">
        <text>ATP + protein L-histidine = ADP + protein N-phospho-L-histidine.</text>
        <dbReference type="EC" id="2.7.13.3"/>
    </reaction>
</comment>
<reference evidence="10 11" key="1">
    <citation type="submission" date="2024-09" db="EMBL/GenBank/DDBJ databases">
        <authorList>
            <person name="Sun Q."/>
            <person name="Mori K."/>
        </authorList>
    </citation>
    <scope>NUCLEOTIDE SEQUENCE [LARGE SCALE GENOMIC DNA]</scope>
    <source>
        <strain evidence="10 11">CECT 8286</strain>
    </source>
</reference>
<evidence type="ECO:0000256" key="2">
    <source>
        <dbReference type="ARBA" id="ARBA00012438"/>
    </source>
</evidence>
<evidence type="ECO:0000256" key="1">
    <source>
        <dbReference type="ARBA" id="ARBA00000085"/>
    </source>
</evidence>
<dbReference type="SMART" id="SM00065">
    <property type="entry name" value="GAF"/>
    <property type="match status" value="1"/>
</dbReference>
<dbReference type="Pfam" id="PF00512">
    <property type="entry name" value="HisKA"/>
    <property type="match status" value="1"/>
</dbReference>
<dbReference type="Gene3D" id="3.30.565.10">
    <property type="entry name" value="Histidine kinase-like ATPase, C-terminal domain"/>
    <property type="match status" value="1"/>
</dbReference>
<keyword evidence="6" id="KW-0418">Kinase</keyword>
<evidence type="ECO:0000256" key="5">
    <source>
        <dbReference type="ARBA" id="ARBA00022741"/>
    </source>
</evidence>
<proteinExistence type="predicted"/>
<dbReference type="Gene3D" id="3.30.450.40">
    <property type="match status" value="1"/>
</dbReference>
<keyword evidence="4" id="KW-0808">Transferase</keyword>
<dbReference type="InterPro" id="IPR003661">
    <property type="entry name" value="HisK_dim/P_dom"/>
</dbReference>